<dbReference type="KEGG" id="cme:CYME_CMN042C"/>
<gene>
    <name evidence="2" type="ORF">CYME_CMN042C</name>
</gene>
<dbReference type="Proteomes" id="UP000007014">
    <property type="component" value="Chromosome 14"/>
</dbReference>
<reference evidence="2 3" key="2">
    <citation type="journal article" date="2007" name="BMC Biol.">
        <title>A 100%-complete sequence reveals unusually simple genomic features in the hot-spring red alga Cyanidioschyzon merolae.</title>
        <authorList>
            <person name="Nozaki H."/>
            <person name="Takano H."/>
            <person name="Misumi O."/>
            <person name="Terasawa K."/>
            <person name="Matsuzaki M."/>
            <person name="Maruyama S."/>
            <person name="Nishida K."/>
            <person name="Yagisawa F."/>
            <person name="Yoshida Y."/>
            <person name="Fujiwara T."/>
            <person name="Takio S."/>
            <person name="Tamura K."/>
            <person name="Chung S.J."/>
            <person name="Nakamura S."/>
            <person name="Kuroiwa H."/>
            <person name="Tanaka K."/>
            <person name="Sato N."/>
            <person name="Kuroiwa T."/>
        </authorList>
    </citation>
    <scope>NUCLEOTIDE SEQUENCE [LARGE SCALE GENOMIC DNA]</scope>
    <source>
        <strain evidence="2 3">10D</strain>
    </source>
</reference>
<dbReference type="EMBL" id="AP006496">
    <property type="protein sequence ID" value="BAM81179.1"/>
    <property type="molecule type" value="Genomic_DNA"/>
</dbReference>
<keyword evidence="3" id="KW-1185">Reference proteome</keyword>
<evidence type="ECO:0000313" key="3">
    <source>
        <dbReference type="Proteomes" id="UP000007014"/>
    </source>
</evidence>
<feature type="compositionally biased region" description="Polar residues" evidence="1">
    <location>
        <begin position="501"/>
        <end position="512"/>
    </location>
</feature>
<reference evidence="2 3" key="1">
    <citation type="journal article" date="2004" name="Nature">
        <title>Genome sequence of the ultrasmall unicellular red alga Cyanidioschyzon merolae 10D.</title>
        <authorList>
            <person name="Matsuzaki M."/>
            <person name="Misumi O."/>
            <person name="Shin-i T."/>
            <person name="Maruyama S."/>
            <person name="Takahara M."/>
            <person name="Miyagishima S."/>
            <person name="Mori T."/>
            <person name="Nishida K."/>
            <person name="Yagisawa F."/>
            <person name="Nishida K."/>
            <person name="Yoshida Y."/>
            <person name="Nishimura Y."/>
            <person name="Nakao S."/>
            <person name="Kobayashi T."/>
            <person name="Momoyama Y."/>
            <person name="Higashiyama T."/>
            <person name="Minoda A."/>
            <person name="Sano M."/>
            <person name="Nomoto H."/>
            <person name="Oishi K."/>
            <person name="Hayashi H."/>
            <person name="Ohta F."/>
            <person name="Nishizaka S."/>
            <person name="Haga S."/>
            <person name="Miura S."/>
            <person name="Morishita T."/>
            <person name="Kabeya Y."/>
            <person name="Terasawa K."/>
            <person name="Suzuki Y."/>
            <person name="Ishii Y."/>
            <person name="Asakawa S."/>
            <person name="Takano H."/>
            <person name="Ohta N."/>
            <person name="Kuroiwa H."/>
            <person name="Tanaka K."/>
            <person name="Shimizu N."/>
            <person name="Sugano S."/>
            <person name="Sato N."/>
            <person name="Nozaki H."/>
            <person name="Ogasawara N."/>
            <person name="Kohara Y."/>
            <person name="Kuroiwa T."/>
        </authorList>
    </citation>
    <scope>NUCLEOTIDE SEQUENCE [LARGE SCALE GENOMIC DNA]</scope>
    <source>
        <strain evidence="2 3">10D</strain>
    </source>
</reference>
<dbReference type="AlphaFoldDB" id="M1V939"/>
<sequence>MSAPSRTEKMMECGVLTTWSAGQIRQTRTLAVSPETSDTECPPSPSGDSMLAYACADSFARTKRAQWYIEVDSEARRWSLRCHHRSADELLSRIIHVLEDISLEVEGFEWKSAALQHSPEPNETAHGMLQVFGGYQIHKQRAGVERMLRLALYRTDSFDDVLLDDYFAGEDDDDRSASGVQVRDDTAWVHFIDQWRRRGECVVTVRSAACTATALEQIIEYLGQEGFVVRSAEIIAGGYNRRVVTPETPSCPCAECLVQAQQLWAAAQADALNARVPLTLLLGLTGSASHIAHLIGVRLDRLRALCTKLAGPECSVEVYPPHTAVVVAALEDGPGVGRGISLYIPRVSDLESFSEYDDTRSIRTQRMTPYGVEHPCRRSSDGSGTETTCLSASPPRYCLATTGANGSFSQTAVKVQHCDLGHASEASVLSMAGHEACNEQTAQRTGPVRSDSEAELVTKRRQTSARMRMPDEPVARIPVEKVPVLKTDAVGAGRDISLVSDDTLQESDTTRSSSEEQEVMRGAELAGVSFRSPSAFASSAWSPSETRTPDTITAAEASAALRAPPPGIAAVSNSEIAGTTLNQEHLADALRYLFAPDIPRVSVEHETSTQFRVVVHTHSRPGIGLDLIRAFRALRCTIVRGRLSDPRDTRPPLKRLGASSATDTPQAVVAELLLQVPALASADMLDTKGGSSGTADSGIERWKARLRNIVFDAVANPICMRNARDGAVTCVALHAYAHTCQLGDLLRFMHAARMRVRRARIRTFGTRIYECVQFTDMVMQKAVPSMLWADLRARMLAALFHTDCTGLVFPARTKSIHSRSFPAN</sequence>
<proteinExistence type="predicted"/>
<feature type="region of interest" description="Disordered" evidence="1">
    <location>
        <begin position="501"/>
        <end position="520"/>
    </location>
</feature>
<organism evidence="2 3">
    <name type="scientific">Cyanidioschyzon merolae (strain NIES-3377 / 10D)</name>
    <name type="common">Unicellular red alga</name>
    <dbReference type="NCBI Taxonomy" id="280699"/>
    <lineage>
        <taxon>Eukaryota</taxon>
        <taxon>Rhodophyta</taxon>
        <taxon>Bangiophyceae</taxon>
        <taxon>Cyanidiales</taxon>
        <taxon>Cyanidiaceae</taxon>
        <taxon>Cyanidioschyzon</taxon>
    </lineage>
</organism>
<dbReference type="HOGENOM" id="CLU_343679_0_0_1"/>
<name>M1V939_CYAM1</name>
<dbReference type="Gramene" id="CMN042CT">
    <property type="protein sequence ID" value="CMN042CT"/>
    <property type="gene ID" value="CMN042C"/>
</dbReference>
<protein>
    <submittedName>
        <fullName evidence="2">Uncharacterized protein</fullName>
    </submittedName>
</protein>
<dbReference type="GeneID" id="16995261"/>
<evidence type="ECO:0000313" key="2">
    <source>
        <dbReference type="EMBL" id="BAM81179.1"/>
    </source>
</evidence>
<feature type="region of interest" description="Disordered" evidence="1">
    <location>
        <begin position="437"/>
        <end position="468"/>
    </location>
</feature>
<evidence type="ECO:0000256" key="1">
    <source>
        <dbReference type="SAM" id="MobiDB-lite"/>
    </source>
</evidence>
<accession>M1V939</accession>
<dbReference type="RefSeq" id="XP_005537215.1">
    <property type="nucleotide sequence ID" value="XM_005537158.1"/>
</dbReference>